<reference evidence="2 3" key="1">
    <citation type="submission" date="2019-10" db="EMBL/GenBank/DDBJ databases">
        <title>Description of Paenibacillus terricola sp. nov.</title>
        <authorList>
            <person name="Carlier A."/>
            <person name="Qi S."/>
        </authorList>
    </citation>
    <scope>NUCLEOTIDE SEQUENCE [LARGE SCALE GENOMIC DNA]</scope>
    <source>
        <strain evidence="2 3">LMG 31459</strain>
    </source>
</reference>
<organism evidence="2 3">
    <name type="scientific">Paenibacillus phytohabitans</name>
    <dbReference type="NCBI Taxonomy" id="2654978"/>
    <lineage>
        <taxon>Bacteria</taxon>
        <taxon>Bacillati</taxon>
        <taxon>Bacillota</taxon>
        <taxon>Bacilli</taxon>
        <taxon>Bacillales</taxon>
        <taxon>Paenibacillaceae</taxon>
        <taxon>Paenibacillus</taxon>
    </lineage>
</organism>
<evidence type="ECO:0000313" key="3">
    <source>
        <dbReference type="Proteomes" id="UP000596857"/>
    </source>
</evidence>
<dbReference type="Proteomes" id="UP000596857">
    <property type="component" value="Unassembled WGS sequence"/>
</dbReference>
<feature type="compositionally biased region" description="Low complexity" evidence="1">
    <location>
        <begin position="1"/>
        <end position="24"/>
    </location>
</feature>
<name>A0ABX1YLT7_9BACL</name>
<gene>
    <name evidence="2" type="ORF">GC101_19570</name>
</gene>
<comment type="caution">
    <text evidence="2">The sequence shown here is derived from an EMBL/GenBank/DDBJ whole genome shotgun (WGS) entry which is preliminary data.</text>
</comment>
<proteinExistence type="predicted"/>
<keyword evidence="3" id="KW-1185">Reference proteome</keyword>
<evidence type="ECO:0000256" key="1">
    <source>
        <dbReference type="SAM" id="MobiDB-lite"/>
    </source>
</evidence>
<evidence type="ECO:0000313" key="2">
    <source>
        <dbReference type="EMBL" id="NOU81066.1"/>
    </source>
</evidence>
<protein>
    <submittedName>
        <fullName evidence="2">Uncharacterized protein</fullName>
    </submittedName>
</protein>
<feature type="region of interest" description="Disordered" evidence="1">
    <location>
        <begin position="1"/>
        <end position="27"/>
    </location>
</feature>
<sequence length="221" mass="24565">MIMTNETTNETASETTNEATNGEAEASEKVMTEEKWNELLKAVFHNGIVALKMSFSEVEGQVLNLDTYGPVFVYRVKDSANDDYYCGFFLRELAGRFQSGSSPEIWMASFFHELMKTKGGNSLPKPLPNEEEAKAVVDNVLVPMCIAAVREEFAPEQVHAGLAFNPEHGPVFEAGFPAITDGNNVCAIPLHLLLTHLQLNRDPSELLLQGLYKIREEHGME</sequence>
<accession>A0ABX1YLT7</accession>
<dbReference type="EMBL" id="WHOB01000059">
    <property type="protein sequence ID" value="NOU81066.1"/>
    <property type="molecule type" value="Genomic_DNA"/>
</dbReference>